<name>A0A9X1JQ32_9SPHN</name>
<gene>
    <name evidence="1" type="ORF">KCG46_10680</name>
</gene>
<sequence>MIADWPCPLPDGGVADELAVHIGDGTNGRILVIPPLFDEHNKMRRHLIEVMRRLGEADFACFLPDLPGWNESSSPLEKQTLGHWQTCIISAVQHFEISHVLAVRSGALLLPETASGWTYAPQAGSKLLRSMLRARTIASKEAGKNETLDELAALGRSQGIVLAGWRLSASLFQQLENAEPVKAENVTAIDQSLVGRSGLWLRAEPDEDPAQADALATAILEDLGKPE</sequence>
<dbReference type="RefSeq" id="WP_218405423.1">
    <property type="nucleotide sequence ID" value="NZ_JAGSPC010000002.1"/>
</dbReference>
<organism evidence="1 2">
    <name type="scientific">Erythrobacter crassostreae</name>
    <dbReference type="NCBI Taxonomy" id="2828328"/>
    <lineage>
        <taxon>Bacteria</taxon>
        <taxon>Pseudomonadati</taxon>
        <taxon>Pseudomonadota</taxon>
        <taxon>Alphaproteobacteria</taxon>
        <taxon>Sphingomonadales</taxon>
        <taxon>Erythrobacteraceae</taxon>
        <taxon>Erythrobacter/Porphyrobacter group</taxon>
        <taxon>Erythrobacter</taxon>
    </lineage>
</organism>
<evidence type="ECO:0000313" key="1">
    <source>
        <dbReference type="EMBL" id="MBV7260032.1"/>
    </source>
</evidence>
<protein>
    <submittedName>
        <fullName evidence="1">Uncharacterized protein</fullName>
    </submittedName>
</protein>
<dbReference type="AlphaFoldDB" id="A0A9X1JQ32"/>
<proteinExistence type="predicted"/>
<evidence type="ECO:0000313" key="2">
    <source>
        <dbReference type="Proteomes" id="UP001138681"/>
    </source>
</evidence>
<accession>A0A9X1JQ32</accession>
<comment type="caution">
    <text evidence="1">The sequence shown here is derived from an EMBL/GenBank/DDBJ whole genome shotgun (WGS) entry which is preliminary data.</text>
</comment>
<dbReference type="EMBL" id="JAGSPC010000002">
    <property type="protein sequence ID" value="MBV7260032.1"/>
    <property type="molecule type" value="Genomic_DNA"/>
</dbReference>
<keyword evidence="2" id="KW-1185">Reference proteome</keyword>
<reference evidence="1" key="1">
    <citation type="submission" date="2021-04" db="EMBL/GenBank/DDBJ databases">
        <authorList>
            <person name="Pira H."/>
            <person name="Risdian C."/>
            <person name="Wink J."/>
        </authorList>
    </citation>
    <scope>NUCLEOTIDE SEQUENCE</scope>
    <source>
        <strain evidence="1">WH158</strain>
    </source>
</reference>
<dbReference type="Proteomes" id="UP001138681">
    <property type="component" value="Unassembled WGS sequence"/>
</dbReference>